<dbReference type="Proteomes" id="UP000051952">
    <property type="component" value="Unassembled WGS sequence"/>
</dbReference>
<dbReference type="Pfam" id="PF13911">
    <property type="entry name" value="AhpC-TSA_2"/>
    <property type="match status" value="1"/>
</dbReference>
<dbReference type="InterPro" id="IPR036249">
    <property type="entry name" value="Thioredoxin-like_sf"/>
</dbReference>
<feature type="compositionally biased region" description="Basic and acidic residues" evidence="1">
    <location>
        <begin position="157"/>
        <end position="171"/>
    </location>
</feature>
<dbReference type="SUPFAM" id="SSF52833">
    <property type="entry name" value="Thioredoxin-like"/>
    <property type="match status" value="1"/>
</dbReference>
<feature type="region of interest" description="Disordered" evidence="1">
    <location>
        <begin position="199"/>
        <end position="230"/>
    </location>
</feature>
<dbReference type="AlphaFoldDB" id="A0A0S4JX14"/>
<dbReference type="Gene3D" id="3.40.30.10">
    <property type="entry name" value="Glutaredoxin"/>
    <property type="match status" value="1"/>
</dbReference>
<protein>
    <submittedName>
        <fullName evidence="2">Uncharacterized protein</fullName>
    </submittedName>
</protein>
<evidence type="ECO:0000313" key="2">
    <source>
        <dbReference type="EMBL" id="CUG93130.1"/>
    </source>
</evidence>
<proteinExistence type="predicted"/>
<gene>
    <name evidence="2" type="ORF">BSAL_40905</name>
</gene>
<sequence>MLNTTHNKNLSVFFSSLSLEGSVGFKKVRHTRGSRAYSKPLVSPFLTHGHCLILPSSRSLFKPKQQGWVRYSFLFLPIRNGFTTYTTPKPPAASLTNAVTTCATYYYFSLQTWTATEKETVTPPVAMKVSYEEKRQHQCLSGRWCEKKKTSSQRSRVGTEEASLAHHREDTSSGNTTTTASTVESSECCNVDASSSSAASASAHSTVNDDDTKPVAHYQPQSAAVERQKRSSTTFFENVVPSSLTRRTSSSTVTSIINSSLTSAPVVTEFVPEVAHRIRDLVLVRVKDQKRVVVESFWNNLVSEDPTTAEEDNENPLSSPPLPVLYRAPSVGDAPDHNAPIVRSQHGQPALICLFRRWGCCICRMTAASLSSLKPFLDERGIRLIGVGFESIGMKKFIEAGHFGGELYLDPSKTLYKRVECRNTNWKSLWGLASLEVWGLYAKAAKRQYQVDFQGDYSQLGAVVLIDAHGVTRFLQIQTGDRFQIDTVKILETIGITPPDDYDPLPDAHKKVW</sequence>
<evidence type="ECO:0000313" key="3">
    <source>
        <dbReference type="Proteomes" id="UP000051952"/>
    </source>
</evidence>
<dbReference type="EMBL" id="CYKH01002121">
    <property type="protein sequence ID" value="CUG93130.1"/>
    <property type="molecule type" value="Genomic_DNA"/>
</dbReference>
<dbReference type="PANTHER" id="PTHR28630">
    <property type="match status" value="1"/>
</dbReference>
<reference evidence="3" key="1">
    <citation type="submission" date="2015-09" db="EMBL/GenBank/DDBJ databases">
        <authorList>
            <consortium name="Pathogen Informatics"/>
        </authorList>
    </citation>
    <scope>NUCLEOTIDE SEQUENCE [LARGE SCALE GENOMIC DNA]</scope>
    <source>
        <strain evidence="3">Lake Konstanz</strain>
    </source>
</reference>
<feature type="compositionally biased region" description="Low complexity" evidence="1">
    <location>
        <begin position="172"/>
        <end position="184"/>
    </location>
</feature>
<name>A0A0S4JX14_BODSA</name>
<organism evidence="2 3">
    <name type="scientific">Bodo saltans</name>
    <name type="common">Flagellated protozoan</name>
    <dbReference type="NCBI Taxonomy" id="75058"/>
    <lineage>
        <taxon>Eukaryota</taxon>
        <taxon>Discoba</taxon>
        <taxon>Euglenozoa</taxon>
        <taxon>Kinetoplastea</taxon>
        <taxon>Metakinetoplastina</taxon>
        <taxon>Eubodonida</taxon>
        <taxon>Bodonidae</taxon>
        <taxon>Bodo</taxon>
    </lineage>
</organism>
<dbReference type="PANTHER" id="PTHR28630:SF3">
    <property type="entry name" value="PEROXIREDOXIN-LIKE 2C"/>
    <property type="match status" value="1"/>
</dbReference>
<feature type="region of interest" description="Disordered" evidence="1">
    <location>
        <begin position="150"/>
        <end position="184"/>
    </location>
</feature>
<dbReference type="VEuPathDB" id="TriTrypDB:BSAL_40905"/>
<dbReference type="CDD" id="cd02970">
    <property type="entry name" value="PRX_like2"/>
    <property type="match status" value="1"/>
</dbReference>
<accession>A0A0S4JX14</accession>
<evidence type="ECO:0000256" key="1">
    <source>
        <dbReference type="SAM" id="MobiDB-lite"/>
    </source>
</evidence>
<keyword evidence="3" id="KW-1185">Reference proteome</keyword>
<dbReference type="InterPro" id="IPR032801">
    <property type="entry name" value="PXL2A/B/C"/>
</dbReference>
<dbReference type="OrthoDB" id="40334at2759"/>